<evidence type="ECO:0000313" key="3">
    <source>
        <dbReference type="Proteomes" id="UP000269289"/>
    </source>
</evidence>
<evidence type="ECO:0000313" key="2">
    <source>
        <dbReference type="EMBL" id="RMI01031.1"/>
    </source>
</evidence>
<dbReference type="Proteomes" id="UP000269289">
    <property type="component" value="Unassembled WGS sequence"/>
</dbReference>
<evidence type="ECO:0008006" key="4">
    <source>
        <dbReference type="Google" id="ProtNLM"/>
    </source>
</evidence>
<dbReference type="AlphaFoldDB" id="A0A3M2IM46"/>
<feature type="non-terminal residue" evidence="2">
    <location>
        <position position="83"/>
    </location>
</feature>
<evidence type="ECO:0000256" key="1">
    <source>
        <dbReference type="SAM" id="MobiDB-lite"/>
    </source>
</evidence>
<protein>
    <recommendedName>
        <fullName evidence="4">Anti-sigma factor</fullName>
    </recommendedName>
</protein>
<gene>
    <name evidence="2" type="ORF">EBM89_20650</name>
</gene>
<comment type="caution">
    <text evidence="2">The sequence shown here is derived from an EMBL/GenBank/DDBJ whole genome shotgun (WGS) entry which is preliminary data.</text>
</comment>
<feature type="compositionally biased region" description="Low complexity" evidence="1">
    <location>
        <begin position="9"/>
        <end position="21"/>
    </location>
</feature>
<sequence length="83" mass="8359">MRHLDPDDAALAALGEPLGPDEQQHLAGCPVCADEVRALADTARAARGSAGETLVAPPDAVWERISGDLGLGPDVQPGAPPAA</sequence>
<reference evidence="2 3" key="1">
    <citation type="submission" date="2018-10" db="EMBL/GenBank/DDBJ databases">
        <title>Isolation, diversity and antifungal activity of actinobacteria from wheat.</title>
        <authorList>
            <person name="Han C."/>
        </authorList>
    </citation>
    <scope>NUCLEOTIDE SEQUENCE [LARGE SCALE GENOMIC DNA]</scope>
    <source>
        <strain evidence="2 3">NEAU-YY56</strain>
    </source>
</reference>
<keyword evidence="3" id="KW-1185">Reference proteome</keyword>
<organism evidence="2 3">
    <name type="scientific">Cellulomonas triticagri</name>
    <dbReference type="NCBI Taxonomy" id="2483352"/>
    <lineage>
        <taxon>Bacteria</taxon>
        <taxon>Bacillati</taxon>
        <taxon>Actinomycetota</taxon>
        <taxon>Actinomycetes</taxon>
        <taxon>Micrococcales</taxon>
        <taxon>Cellulomonadaceae</taxon>
        <taxon>Cellulomonas</taxon>
    </lineage>
</organism>
<dbReference type="EMBL" id="RFFI01000252">
    <property type="protein sequence ID" value="RMI01031.1"/>
    <property type="molecule type" value="Genomic_DNA"/>
</dbReference>
<feature type="region of interest" description="Disordered" evidence="1">
    <location>
        <begin position="1"/>
        <end position="24"/>
    </location>
</feature>
<accession>A0A3M2IM46</accession>
<proteinExistence type="predicted"/>
<name>A0A3M2IM46_9CELL</name>